<dbReference type="SMART" id="SM01111">
    <property type="entry name" value="CVNH"/>
    <property type="match status" value="1"/>
</dbReference>
<evidence type="ECO:0000313" key="4">
    <source>
        <dbReference type="Proteomes" id="UP000054821"/>
    </source>
</evidence>
<dbReference type="InterPro" id="IPR036673">
    <property type="entry name" value="Cyanovirin-N_sf"/>
</dbReference>
<dbReference type="SUPFAM" id="SSF51322">
    <property type="entry name" value="Cyanovirin-N"/>
    <property type="match status" value="1"/>
</dbReference>
<dbReference type="RefSeq" id="XP_018657607.1">
    <property type="nucleotide sequence ID" value="XM_018809233.1"/>
</dbReference>
<protein>
    <recommendedName>
        <fullName evidence="2">Cyanovirin-N domain-containing protein</fullName>
    </recommendedName>
</protein>
<proteinExistence type="predicted"/>
<gene>
    <name evidence="3" type="ORF">TGAM01_v208059</name>
</gene>
<sequence length="137" mass="14045">MQTKNLAALALVALGQFIVGVSANSGYAGSCTNIQIYPPDGNTNYWKIAADCKNNAGQTNLNTKININSCFSNSNGALVAQLNGAFASSCTNVILTGTVLSASCRNQGGASVNTSIDTNNVIGNANGALYCFNQGNL</sequence>
<dbReference type="AlphaFoldDB" id="A0A2P4ZFI1"/>
<comment type="caution">
    <text evidence="3">The sequence shown here is derived from an EMBL/GenBank/DDBJ whole genome shotgun (WGS) entry which is preliminary data.</text>
</comment>
<dbReference type="Pfam" id="PF08881">
    <property type="entry name" value="CVNH"/>
    <property type="match status" value="1"/>
</dbReference>
<dbReference type="Gene3D" id="2.30.60.10">
    <property type="entry name" value="Cyanovirin-N"/>
    <property type="match status" value="2"/>
</dbReference>
<evidence type="ECO:0000259" key="2">
    <source>
        <dbReference type="SMART" id="SM01111"/>
    </source>
</evidence>
<dbReference type="GeneID" id="29989316"/>
<keyword evidence="1" id="KW-0732">Signal</keyword>
<organism evidence="3 4">
    <name type="scientific">Trichoderma gamsii</name>
    <dbReference type="NCBI Taxonomy" id="398673"/>
    <lineage>
        <taxon>Eukaryota</taxon>
        <taxon>Fungi</taxon>
        <taxon>Dikarya</taxon>
        <taxon>Ascomycota</taxon>
        <taxon>Pezizomycotina</taxon>
        <taxon>Sordariomycetes</taxon>
        <taxon>Hypocreomycetidae</taxon>
        <taxon>Hypocreales</taxon>
        <taxon>Hypocreaceae</taxon>
        <taxon>Trichoderma</taxon>
    </lineage>
</organism>
<evidence type="ECO:0000256" key="1">
    <source>
        <dbReference type="SAM" id="SignalP"/>
    </source>
</evidence>
<accession>A0A2P4ZFI1</accession>
<evidence type="ECO:0000313" key="3">
    <source>
        <dbReference type="EMBL" id="PON23054.1"/>
    </source>
</evidence>
<reference evidence="3 4" key="1">
    <citation type="journal article" date="2016" name="Genome Announc.">
        <title>Draft Whole-Genome Sequence of Trichoderma gamsii T6085, a Promising Biocontrol Agent of Fusarium Head Blight on Wheat.</title>
        <authorList>
            <person name="Baroncelli R."/>
            <person name="Zapparata A."/>
            <person name="Piaggeschi G."/>
            <person name="Sarrocco S."/>
            <person name="Vannacci G."/>
        </authorList>
    </citation>
    <scope>NUCLEOTIDE SEQUENCE [LARGE SCALE GENOMIC DNA]</scope>
    <source>
        <strain evidence="3 4">T6085</strain>
    </source>
</reference>
<dbReference type="Proteomes" id="UP000054821">
    <property type="component" value="Unassembled WGS sequence"/>
</dbReference>
<feature type="signal peptide" evidence="1">
    <location>
        <begin position="1"/>
        <end position="23"/>
    </location>
</feature>
<keyword evidence="4" id="KW-1185">Reference proteome</keyword>
<dbReference type="InterPro" id="IPR011058">
    <property type="entry name" value="Cyanovirin-N"/>
</dbReference>
<dbReference type="EMBL" id="JPDN02000032">
    <property type="protein sequence ID" value="PON23054.1"/>
    <property type="molecule type" value="Genomic_DNA"/>
</dbReference>
<feature type="chain" id="PRO_5015193575" description="Cyanovirin-N domain-containing protein" evidence="1">
    <location>
        <begin position="24"/>
        <end position="137"/>
    </location>
</feature>
<dbReference type="STRING" id="398673.A0A2P4ZFI1"/>
<name>A0A2P4ZFI1_9HYPO</name>
<feature type="domain" description="Cyanovirin-N" evidence="2">
    <location>
        <begin position="26"/>
        <end position="131"/>
    </location>
</feature>